<reference evidence="3" key="1">
    <citation type="journal article" date="2020" name="Cell">
        <title>Large-Scale Comparative Analyses of Tick Genomes Elucidate Their Genetic Diversity and Vector Capacities.</title>
        <authorList>
            <consortium name="Tick Genome and Microbiome Consortium (TIGMIC)"/>
            <person name="Jia N."/>
            <person name="Wang J."/>
            <person name="Shi W."/>
            <person name="Du L."/>
            <person name="Sun Y."/>
            <person name="Zhan W."/>
            <person name="Jiang J.F."/>
            <person name="Wang Q."/>
            <person name="Zhang B."/>
            <person name="Ji P."/>
            <person name="Bell-Sakyi L."/>
            <person name="Cui X.M."/>
            <person name="Yuan T.T."/>
            <person name="Jiang B.G."/>
            <person name="Yang W.F."/>
            <person name="Lam T.T."/>
            <person name="Chang Q.C."/>
            <person name="Ding S.J."/>
            <person name="Wang X.J."/>
            <person name="Zhu J.G."/>
            <person name="Ruan X.D."/>
            <person name="Zhao L."/>
            <person name="Wei J.T."/>
            <person name="Ye R.Z."/>
            <person name="Que T.C."/>
            <person name="Du C.H."/>
            <person name="Zhou Y.H."/>
            <person name="Cheng J.X."/>
            <person name="Dai P.F."/>
            <person name="Guo W.B."/>
            <person name="Han X.H."/>
            <person name="Huang E.J."/>
            <person name="Li L.F."/>
            <person name="Wei W."/>
            <person name="Gao Y.C."/>
            <person name="Liu J.Z."/>
            <person name="Shao H.Z."/>
            <person name="Wang X."/>
            <person name="Wang C.C."/>
            <person name="Yang T.C."/>
            <person name="Huo Q.B."/>
            <person name="Li W."/>
            <person name="Chen H.Y."/>
            <person name="Chen S.E."/>
            <person name="Zhou L.G."/>
            <person name="Ni X.B."/>
            <person name="Tian J.H."/>
            <person name="Sheng Y."/>
            <person name="Liu T."/>
            <person name="Pan Y.S."/>
            <person name="Xia L.Y."/>
            <person name="Li J."/>
            <person name="Zhao F."/>
            <person name="Cao W.C."/>
        </authorList>
    </citation>
    <scope>NUCLEOTIDE SEQUENCE</scope>
    <source>
        <strain evidence="3">Rsan-2018</strain>
    </source>
</reference>
<dbReference type="VEuPathDB" id="VectorBase:RSAN_043452"/>
<dbReference type="InterPro" id="IPR011043">
    <property type="entry name" value="Gal_Oxase/kelch_b-propeller"/>
</dbReference>
<dbReference type="InterPro" id="IPR015915">
    <property type="entry name" value="Kelch-typ_b-propeller"/>
</dbReference>
<evidence type="ECO:0000256" key="2">
    <source>
        <dbReference type="ARBA" id="ARBA00022737"/>
    </source>
</evidence>
<dbReference type="Gene3D" id="2.120.10.80">
    <property type="entry name" value="Kelch-type beta propeller"/>
    <property type="match status" value="2"/>
</dbReference>
<keyword evidence="2" id="KW-0677">Repeat</keyword>
<evidence type="ECO:0000313" key="4">
    <source>
        <dbReference type="Proteomes" id="UP000821837"/>
    </source>
</evidence>
<organism evidence="3 4">
    <name type="scientific">Rhipicephalus sanguineus</name>
    <name type="common">Brown dog tick</name>
    <name type="synonym">Ixodes sanguineus</name>
    <dbReference type="NCBI Taxonomy" id="34632"/>
    <lineage>
        <taxon>Eukaryota</taxon>
        <taxon>Metazoa</taxon>
        <taxon>Ecdysozoa</taxon>
        <taxon>Arthropoda</taxon>
        <taxon>Chelicerata</taxon>
        <taxon>Arachnida</taxon>
        <taxon>Acari</taxon>
        <taxon>Parasitiformes</taxon>
        <taxon>Ixodida</taxon>
        <taxon>Ixodoidea</taxon>
        <taxon>Ixodidae</taxon>
        <taxon>Rhipicephalinae</taxon>
        <taxon>Rhipicephalus</taxon>
        <taxon>Rhipicephalus</taxon>
    </lineage>
</organism>
<sequence>MAYARCYVSVAVLQGQIYAMGGFDGRSRTRTVERYDIKTNQWSMVADMIEVRSDASAAAAHGRIYIAGGFTGATVLDSVECYDPSTNAWTRIVTMSSPRSGAKVVSHKDMLYIIGGYNGVVRLASSPLAVYDVIAKDFSVWSSSTVRRARSSELPSMPHAKSNFAAVVLDGCIYTIGGFNGMTTVQLVERYDIAARRWFTAPQISTNCSASAACVVRDIS</sequence>
<dbReference type="PANTHER" id="PTHR45632:SF3">
    <property type="entry name" value="KELCH-LIKE PROTEIN 32"/>
    <property type="match status" value="1"/>
</dbReference>
<dbReference type="PRINTS" id="PR00501">
    <property type="entry name" value="KELCHREPEAT"/>
</dbReference>
<dbReference type="InterPro" id="IPR006652">
    <property type="entry name" value="Kelch_1"/>
</dbReference>
<keyword evidence="4" id="KW-1185">Reference proteome</keyword>
<dbReference type="PANTHER" id="PTHR45632">
    <property type="entry name" value="LD33804P"/>
    <property type="match status" value="1"/>
</dbReference>
<accession>A0A9D4Q9U0</accession>
<name>A0A9D4Q9U0_RHISA</name>
<evidence type="ECO:0000313" key="3">
    <source>
        <dbReference type="EMBL" id="KAH7971945.1"/>
    </source>
</evidence>
<protein>
    <recommendedName>
        <fullName evidence="5">Kelch repeat protein</fullName>
    </recommendedName>
</protein>
<reference evidence="3" key="2">
    <citation type="submission" date="2021-09" db="EMBL/GenBank/DDBJ databases">
        <authorList>
            <person name="Jia N."/>
            <person name="Wang J."/>
            <person name="Shi W."/>
            <person name="Du L."/>
            <person name="Sun Y."/>
            <person name="Zhan W."/>
            <person name="Jiang J."/>
            <person name="Wang Q."/>
            <person name="Zhang B."/>
            <person name="Ji P."/>
            <person name="Sakyi L.B."/>
            <person name="Cui X."/>
            <person name="Yuan T."/>
            <person name="Jiang B."/>
            <person name="Yang W."/>
            <person name="Lam T.T.-Y."/>
            <person name="Chang Q."/>
            <person name="Ding S."/>
            <person name="Wang X."/>
            <person name="Zhu J."/>
            <person name="Ruan X."/>
            <person name="Zhao L."/>
            <person name="Wei J."/>
            <person name="Que T."/>
            <person name="Du C."/>
            <person name="Cheng J."/>
            <person name="Dai P."/>
            <person name="Han X."/>
            <person name="Huang E."/>
            <person name="Gao Y."/>
            <person name="Liu J."/>
            <person name="Shao H."/>
            <person name="Ye R."/>
            <person name="Li L."/>
            <person name="Wei W."/>
            <person name="Wang X."/>
            <person name="Wang C."/>
            <person name="Huo Q."/>
            <person name="Li W."/>
            <person name="Guo W."/>
            <person name="Chen H."/>
            <person name="Chen S."/>
            <person name="Zhou L."/>
            <person name="Zhou L."/>
            <person name="Ni X."/>
            <person name="Tian J."/>
            <person name="Zhou Y."/>
            <person name="Sheng Y."/>
            <person name="Liu T."/>
            <person name="Pan Y."/>
            <person name="Xia L."/>
            <person name="Li J."/>
            <person name="Zhao F."/>
            <person name="Cao W."/>
        </authorList>
    </citation>
    <scope>NUCLEOTIDE SEQUENCE</scope>
    <source>
        <strain evidence="3">Rsan-2018</strain>
        <tissue evidence="3">Larvae</tissue>
    </source>
</reference>
<gene>
    <name evidence="3" type="ORF">HPB52_004376</name>
</gene>
<dbReference type="EMBL" id="JABSTV010001247">
    <property type="protein sequence ID" value="KAH7971945.1"/>
    <property type="molecule type" value="Genomic_DNA"/>
</dbReference>
<dbReference type="Pfam" id="PF01344">
    <property type="entry name" value="Kelch_1"/>
    <property type="match status" value="4"/>
</dbReference>
<dbReference type="Proteomes" id="UP000821837">
    <property type="component" value="Chromosome 11"/>
</dbReference>
<keyword evidence="1" id="KW-0880">Kelch repeat</keyword>
<proteinExistence type="predicted"/>
<dbReference type="AlphaFoldDB" id="A0A9D4Q9U0"/>
<evidence type="ECO:0008006" key="5">
    <source>
        <dbReference type="Google" id="ProtNLM"/>
    </source>
</evidence>
<evidence type="ECO:0000256" key="1">
    <source>
        <dbReference type="ARBA" id="ARBA00022441"/>
    </source>
</evidence>
<dbReference type="SUPFAM" id="SSF50965">
    <property type="entry name" value="Galactose oxidase, central domain"/>
    <property type="match status" value="1"/>
</dbReference>
<comment type="caution">
    <text evidence="3">The sequence shown here is derived from an EMBL/GenBank/DDBJ whole genome shotgun (WGS) entry which is preliminary data.</text>
</comment>
<dbReference type="SMART" id="SM00612">
    <property type="entry name" value="Kelch"/>
    <property type="match status" value="4"/>
</dbReference>